<dbReference type="InterPro" id="IPR035952">
    <property type="entry name" value="Rhomboid-like_sf"/>
</dbReference>
<evidence type="ECO:0000256" key="4">
    <source>
        <dbReference type="ARBA" id="ARBA00023136"/>
    </source>
</evidence>
<dbReference type="Proteomes" id="UP000799436">
    <property type="component" value="Unassembled WGS sequence"/>
</dbReference>
<keyword evidence="3" id="KW-1133">Transmembrane helix</keyword>
<gene>
    <name evidence="6" type="ORF">EJ03DRAFT_31960</name>
</gene>
<keyword evidence="4" id="KW-0472">Membrane</keyword>
<protein>
    <recommendedName>
        <fullName evidence="5">Peptidase S54 rhomboid domain-containing protein</fullName>
    </recommendedName>
</protein>
<name>A0A6G1KUU7_9PEZI</name>
<evidence type="ECO:0000259" key="5">
    <source>
        <dbReference type="Pfam" id="PF01694"/>
    </source>
</evidence>
<evidence type="ECO:0000256" key="2">
    <source>
        <dbReference type="ARBA" id="ARBA00022692"/>
    </source>
</evidence>
<evidence type="ECO:0000313" key="6">
    <source>
        <dbReference type="EMBL" id="KAF2764367.1"/>
    </source>
</evidence>
<dbReference type="Gene3D" id="1.20.1540.10">
    <property type="entry name" value="Rhomboid-like"/>
    <property type="match status" value="1"/>
</dbReference>
<keyword evidence="2" id="KW-0812">Transmembrane</keyword>
<sequence length="152" mass="17169">MDTITPGQHLAFQAFVCPWRLTHGTTTRFNDKPIVSITNINFREHVKNAVAAITGVNVFVWQAEAVHANQAVKKQQYWSASGFAANQARAKAQLGFRRTLALTEKSWQSKNWYTWITSSFVHKDFQHLASNVVSMIFAGIQCMRQILGCIRG</sequence>
<keyword evidence="7" id="KW-1185">Reference proteome</keyword>
<evidence type="ECO:0000256" key="1">
    <source>
        <dbReference type="ARBA" id="ARBA00004141"/>
    </source>
</evidence>
<dbReference type="GO" id="GO:0016020">
    <property type="term" value="C:membrane"/>
    <property type="evidence" value="ECO:0007669"/>
    <property type="project" value="UniProtKB-SubCell"/>
</dbReference>
<dbReference type="SUPFAM" id="SSF144091">
    <property type="entry name" value="Rhomboid-like"/>
    <property type="match status" value="1"/>
</dbReference>
<dbReference type="InterPro" id="IPR022764">
    <property type="entry name" value="Peptidase_S54_rhomboid_dom"/>
</dbReference>
<dbReference type="Pfam" id="PF01694">
    <property type="entry name" value="Rhomboid"/>
    <property type="match status" value="1"/>
</dbReference>
<evidence type="ECO:0000256" key="3">
    <source>
        <dbReference type="ARBA" id="ARBA00022989"/>
    </source>
</evidence>
<organism evidence="6 7">
    <name type="scientific">Teratosphaeria nubilosa</name>
    <dbReference type="NCBI Taxonomy" id="161662"/>
    <lineage>
        <taxon>Eukaryota</taxon>
        <taxon>Fungi</taxon>
        <taxon>Dikarya</taxon>
        <taxon>Ascomycota</taxon>
        <taxon>Pezizomycotina</taxon>
        <taxon>Dothideomycetes</taxon>
        <taxon>Dothideomycetidae</taxon>
        <taxon>Mycosphaerellales</taxon>
        <taxon>Teratosphaeriaceae</taxon>
        <taxon>Teratosphaeria</taxon>
    </lineage>
</organism>
<reference evidence="6" key="1">
    <citation type="journal article" date="2020" name="Stud. Mycol.">
        <title>101 Dothideomycetes genomes: a test case for predicting lifestyles and emergence of pathogens.</title>
        <authorList>
            <person name="Haridas S."/>
            <person name="Albert R."/>
            <person name="Binder M."/>
            <person name="Bloem J."/>
            <person name="Labutti K."/>
            <person name="Salamov A."/>
            <person name="Andreopoulos B."/>
            <person name="Baker S."/>
            <person name="Barry K."/>
            <person name="Bills G."/>
            <person name="Bluhm B."/>
            <person name="Cannon C."/>
            <person name="Castanera R."/>
            <person name="Culley D."/>
            <person name="Daum C."/>
            <person name="Ezra D."/>
            <person name="Gonzalez J."/>
            <person name="Henrissat B."/>
            <person name="Kuo A."/>
            <person name="Liang C."/>
            <person name="Lipzen A."/>
            <person name="Lutzoni F."/>
            <person name="Magnuson J."/>
            <person name="Mondo S."/>
            <person name="Nolan M."/>
            <person name="Ohm R."/>
            <person name="Pangilinan J."/>
            <person name="Park H.-J."/>
            <person name="Ramirez L."/>
            <person name="Alfaro M."/>
            <person name="Sun H."/>
            <person name="Tritt A."/>
            <person name="Yoshinaga Y."/>
            <person name="Zwiers L.-H."/>
            <person name="Turgeon B."/>
            <person name="Goodwin S."/>
            <person name="Spatafora J."/>
            <person name="Crous P."/>
            <person name="Grigoriev I."/>
        </authorList>
    </citation>
    <scope>NUCLEOTIDE SEQUENCE</scope>
    <source>
        <strain evidence="6">CBS 116005</strain>
    </source>
</reference>
<evidence type="ECO:0000313" key="7">
    <source>
        <dbReference type="Proteomes" id="UP000799436"/>
    </source>
</evidence>
<dbReference type="EMBL" id="ML995927">
    <property type="protein sequence ID" value="KAF2764367.1"/>
    <property type="molecule type" value="Genomic_DNA"/>
</dbReference>
<dbReference type="AlphaFoldDB" id="A0A6G1KUU7"/>
<dbReference type="GO" id="GO:0004252">
    <property type="term" value="F:serine-type endopeptidase activity"/>
    <property type="evidence" value="ECO:0007669"/>
    <property type="project" value="InterPro"/>
</dbReference>
<comment type="subcellular location">
    <subcellularLocation>
        <location evidence="1">Membrane</location>
        <topology evidence="1">Multi-pass membrane protein</topology>
    </subcellularLocation>
</comment>
<accession>A0A6G1KUU7</accession>
<proteinExistence type="predicted"/>
<feature type="domain" description="Peptidase S54 rhomboid" evidence="5">
    <location>
        <begin position="110"/>
        <end position="146"/>
    </location>
</feature>